<dbReference type="SUPFAM" id="SSF141571">
    <property type="entry name" value="Pentapeptide repeat-like"/>
    <property type="match status" value="1"/>
</dbReference>
<dbReference type="EMBL" id="BAAAOF010000001">
    <property type="protein sequence ID" value="GAA1912997.1"/>
    <property type="molecule type" value="Genomic_DNA"/>
</dbReference>
<sequence length="260" mass="27951">MIGKREDAKDASPLPFAHGPPIRACPPRKGTLSEPRDSVVGMAGKKDDPAPPRVSAPDLPPRLEPHERLAAREEHFRLEITGLEEKTDAAHSEISECRVAAASVVDLILTGATLVDVVIDDLRATTVTARDARLKRVRITGGRIGTLDLADAELDEVELRGVRIDYLTLAGAQVDDVLIADSTITTLDLPQARCDRVAFENTRSDEVDSVGLRAQDVDLRGLEALSYTDAASLRGVTLSPRQIELLAPAFAATLGIKVKS</sequence>
<comment type="caution">
    <text evidence="2">The sequence shown here is derived from an EMBL/GenBank/DDBJ whole genome shotgun (WGS) entry which is preliminary data.</text>
</comment>
<organism evidence="2 3">
    <name type="scientific">Microbacterium aoyamense</name>
    <dbReference type="NCBI Taxonomy" id="344166"/>
    <lineage>
        <taxon>Bacteria</taxon>
        <taxon>Bacillati</taxon>
        <taxon>Actinomycetota</taxon>
        <taxon>Actinomycetes</taxon>
        <taxon>Micrococcales</taxon>
        <taxon>Microbacteriaceae</taxon>
        <taxon>Microbacterium</taxon>
    </lineage>
</organism>
<evidence type="ECO:0000313" key="3">
    <source>
        <dbReference type="Proteomes" id="UP001501343"/>
    </source>
</evidence>
<feature type="region of interest" description="Disordered" evidence="1">
    <location>
        <begin position="1"/>
        <end position="63"/>
    </location>
</feature>
<dbReference type="Proteomes" id="UP001501343">
    <property type="component" value="Unassembled WGS sequence"/>
</dbReference>
<accession>A0ABN2P8P7</accession>
<feature type="compositionally biased region" description="Basic and acidic residues" evidence="1">
    <location>
        <begin position="1"/>
        <end position="10"/>
    </location>
</feature>
<name>A0ABN2P8P7_9MICO</name>
<evidence type="ECO:0000313" key="2">
    <source>
        <dbReference type="EMBL" id="GAA1912997.1"/>
    </source>
</evidence>
<feature type="compositionally biased region" description="Pro residues" evidence="1">
    <location>
        <begin position="51"/>
        <end position="60"/>
    </location>
</feature>
<keyword evidence="3" id="KW-1185">Reference proteome</keyword>
<gene>
    <name evidence="2" type="ORF">GCM10009775_01990</name>
</gene>
<protein>
    <submittedName>
        <fullName evidence="2">Pentapeptide repeat-containing protein</fullName>
    </submittedName>
</protein>
<reference evidence="2 3" key="1">
    <citation type="journal article" date="2019" name="Int. J. Syst. Evol. Microbiol.">
        <title>The Global Catalogue of Microorganisms (GCM) 10K type strain sequencing project: providing services to taxonomists for standard genome sequencing and annotation.</title>
        <authorList>
            <consortium name="The Broad Institute Genomics Platform"/>
            <consortium name="The Broad Institute Genome Sequencing Center for Infectious Disease"/>
            <person name="Wu L."/>
            <person name="Ma J."/>
        </authorList>
    </citation>
    <scope>NUCLEOTIDE SEQUENCE [LARGE SCALE GENOMIC DNA]</scope>
    <source>
        <strain evidence="2 3">JCM 14900</strain>
    </source>
</reference>
<proteinExistence type="predicted"/>
<dbReference type="Gene3D" id="2.160.20.80">
    <property type="entry name" value="E3 ubiquitin-protein ligase SopA"/>
    <property type="match status" value="1"/>
</dbReference>
<evidence type="ECO:0000256" key="1">
    <source>
        <dbReference type="SAM" id="MobiDB-lite"/>
    </source>
</evidence>